<accession>A0A2Z7C2G3</accession>
<organism evidence="1 2">
    <name type="scientific">Dorcoceras hygrometricum</name>
    <dbReference type="NCBI Taxonomy" id="472368"/>
    <lineage>
        <taxon>Eukaryota</taxon>
        <taxon>Viridiplantae</taxon>
        <taxon>Streptophyta</taxon>
        <taxon>Embryophyta</taxon>
        <taxon>Tracheophyta</taxon>
        <taxon>Spermatophyta</taxon>
        <taxon>Magnoliopsida</taxon>
        <taxon>eudicotyledons</taxon>
        <taxon>Gunneridae</taxon>
        <taxon>Pentapetalae</taxon>
        <taxon>asterids</taxon>
        <taxon>lamiids</taxon>
        <taxon>Lamiales</taxon>
        <taxon>Gesneriaceae</taxon>
        <taxon>Didymocarpoideae</taxon>
        <taxon>Trichosporeae</taxon>
        <taxon>Loxocarpinae</taxon>
        <taxon>Dorcoceras</taxon>
    </lineage>
</organism>
<dbReference type="EMBL" id="KV000716">
    <property type="protein sequence ID" value="KZV40048.1"/>
    <property type="molecule type" value="Genomic_DNA"/>
</dbReference>
<evidence type="ECO:0000313" key="1">
    <source>
        <dbReference type="EMBL" id="KZV40048.1"/>
    </source>
</evidence>
<evidence type="ECO:0000313" key="2">
    <source>
        <dbReference type="Proteomes" id="UP000250235"/>
    </source>
</evidence>
<dbReference type="Proteomes" id="UP000250235">
    <property type="component" value="Unassembled WGS sequence"/>
</dbReference>
<dbReference type="AlphaFoldDB" id="A0A2Z7C2G3"/>
<reference evidence="1 2" key="1">
    <citation type="journal article" date="2015" name="Proc. Natl. Acad. Sci. U.S.A.">
        <title>The resurrection genome of Boea hygrometrica: A blueprint for survival of dehydration.</title>
        <authorList>
            <person name="Xiao L."/>
            <person name="Yang G."/>
            <person name="Zhang L."/>
            <person name="Yang X."/>
            <person name="Zhao S."/>
            <person name="Ji Z."/>
            <person name="Zhou Q."/>
            <person name="Hu M."/>
            <person name="Wang Y."/>
            <person name="Chen M."/>
            <person name="Xu Y."/>
            <person name="Jin H."/>
            <person name="Xiao X."/>
            <person name="Hu G."/>
            <person name="Bao F."/>
            <person name="Hu Y."/>
            <person name="Wan P."/>
            <person name="Li L."/>
            <person name="Deng X."/>
            <person name="Kuang T."/>
            <person name="Xiang C."/>
            <person name="Zhu J.K."/>
            <person name="Oliver M.J."/>
            <person name="He Y."/>
        </authorList>
    </citation>
    <scope>NUCLEOTIDE SEQUENCE [LARGE SCALE GENOMIC DNA]</scope>
    <source>
        <strain evidence="2">cv. XS01</strain>
    </source>
</reference>
<protein>
    <submittedName>
        <fullName evidence="1">Uncharacterized protein</fullName>
    </submittedName>
</protein>
<gene>
    <name evidence="1" type="ORF">F511_06426</name>
</gene>
<sequence>MDVQSWYQLRGPCWSMVTVEEMGVYLDLDPVLATLDVRPEHSADSDVDWDRTSSFGCTSISYIASAYLSTAFRLLYLLLSVLGFDPEVPLGLLCYCLLVVQVFQDSQLGVTLIQLVVPQAVDRVSRLAYSILCTSAVSRGMPCALVSVQL</sequence>
<name>A0A2Z7C2G3_9LAMI</name>
<keyword evidence="2" id="KW-1185">Reference proteome</keyword>
<proteinExistence type="predicted"/>